<comment type="catalytic activity">
    <reaction evidence="7 8">
        <text>(R)-pantoate + beta-alanine + ATP = (R)-pantothenate + AMP + diphosphate + H(+)</text>
        <dbReference type="Rhea" id="RHEA:10912"/>
        <dbReference type="ChEBI" id="CHEBI:15378"/>
        <dbReference type="ChEBI" id="CHEBI:15980"/>
        <dbReference type="ChEBI" id="CHEBI:29032"/>
        <dbReference type="ChEBI" id="CHEBI:30616"/>
        <dbReference type="ChEBI" id="CHEBI:33019"/>
        <dbReference type="ChEBI" id="CHEBI:57966"/>
        <dbReference type="ChEBI" id="CHEBI:456215"/>
        <dbReference type="EC" id="6.3.2.1"/>
    </reaction>
</comment>
<keyword evidence="5 8" id="KW-0547">Nucleotide-binding</keyword>
<comment type="function">
    <text evidence="8">Catalyzes the condensation of pantoate with beta-alanine in an ATP-dependent reaction via a pantoyl-adenylate intermediate.</text>
</comment>
<evidence type="ECO:0000256" key="4">
    <source>
        <dbReference type="ARBA" id="ARBA00022655"/>
    </source>
</evidence>
<dbReference type="Gene3D" id="3.30.1300.10">
    <property type="entry name" value="Pantoate-beta-alanine ligase, C-terminal domain"/>
    <property type="match status" value="1"/>
</dbReference>
<feature type="binding site" evidence="8">
    <location>
        <begin position="148"/>
        <end position="151"/>
    </location>
    <ligand>
        <name>ATP</name>
        <dbReference type="ChEBI" id="CHEBI:30616"/>
    </ligand>
</feature>
<dbReference type="PANTHER" id="PTHR21299">
    <property type="entry name" value="CYTIDYLATE KINASE/PANTOATE-BETA-ALANINE LIGASE"/>
    <property type="match status" value="1"/>
</dbReference>
<dbReference type="InterPro" id="IPR004821">
    <property type="entry name" value="Cyt_trans-like"/>
</dbReference>
<keyword evidence="10" id="KW-1185">Reference proteome</keyword>
<dbReference type="KEGG" id="htl:HPTL_1618"/>
<dbReference type="InterPro" id="IPR003721">
    <property type="entry name" value="Pantoate_ligase"/>
</dbReference>
<keyword evidence="6 8" id="KW-0067">ATP-binding</keyword>
<keyword evidence="4 8" id="KW-0566">Pantothenate biosynthesis</keyword>
<dbReference type="SUPFAM" id="SSF52374">
    <property type="entry name" value="Nucleotidylyl transferase"/>
    <property type="match status" value="1"/>
</dbReference>
<feature type="binding site" evidence="8">
    <location>
        <begin position="30"/>
        <end position="37"/>
    </location>
    <ligand>
        <name>ATP</name>
        <dbReference type="ChEBI" id="CHEBI:30616"/>
    </ligand>
</feature>
<comment type="subcellular location">
    <subcellularLocation>
        <location evidence="8">Cytoplasm</location>
    </subcellularLocation>
</comment>
<dbReference type="RefSeq" id="WP_119335574.1">
    <property type="nucleotide sequence ID" value="NZ_AP018558.1"/>
</dbReference>
<dbReference type="GO" id="GO:0005829">
    <property type="term" value="C:cytosol"/>
    <property type="evidence" value="ECO:0007669"/>
    <property type="project" value="TreeGrafter"/>
</dbReference>
<evidence type="ECO:0000256" key="6">
    <source>
        <dbReference type="ARBA" id="ARBA00022840"/>
    </source>
</evidence>
<protein>
    <recommendedName>
        <fullName evidence="8">Pantothenate synthetase</fullName>
        <shortName evidence="8">PS</shortName>
        <ecNumber evidence="8">6.3.2.1</ecNumber>
    </recommendedName>
    <alternativeName>
        <fullName evidence="8">Pantoate--beta-alanine ligase</fullName>
    </alternativeName>
    <alternativeName>
        <fullName evidence="8">Pantoate-activating enzyme</fullName>
    </alternativeName>
</protein>
<evidence type="ECO:0000256" key="7">
    <source>
        <dbReference type="ARBA" id="ARBA00048258"/>
    </source>
</evidence>
<dbReference type="EMBL" id="AP018558">
    <property type="protein sequence ID" value="BBD77878.1"/>
    <property type="molecule type" value="Genomic_DNA"/>
</dbReference>
<feature type="binding site" evidence="8">
    <location>
        <position position="61"/>
    </location>
    <ligand>
        <name>(R)-pantoate</name>
        <dbReference type="ChEBI" id="CHEBI:15980"/>
    </ligand>
</feature>
<comment type="similarity">
    <text evidence="2 8">Belongs to the pantothenate synthetase family.</text>
</comment>
<comment type="subunit">
    <text evidence="8">Homodimer.</text>
</comment>
<dbReference type="InterPro" id="IPR042176">
    <property type="entry name" value="Pantoate_ligase_C"/>
</dbReference>
<dbReference type="InterPro" id="IPR014729">
    <property type="entry name" value="Rossmann-like_a/b/a_fold"/>
</dbReference>
<dbReference type="NCBIfam" id="TIGR00018">
    <property type="entry name" value="panC"/>
    <property type="match status" value="1"/>
</dbReference>
<evidence type="ECO:0000313" key="10">
    <source>
        <dbReference type="Proteomes" id="UP000262004"/>
    </source>
</evidence>
<organism evidence="9 10">
    <name type="scientific">Hydrogenophilus thermoluteolus</name>
    <name type="common">Pseudomonas hydrogenothermophila</name>
    <dbReference type="NCBI Taxonomy" id="297"/>
    <lineage>
        <taxon>Bacteria</taxon>
        <taxon>Pseudomonadati</taxon>
        <taxon>Pseudomonadota</taxon>
        <taxon>Hydrogenophilia</taxon>
        <taxon>Hydrogenophilales</taxon>
        <taxon>Hydrogenophilaceae</taxon>
        <taxon>Hydrogenophilus</taxon>
    </lineage>
</organism>
<feature type="binding site" evidence="8">
    <location>
        <begin position="185"/>
        <end position="188"/>
    </location>
    <ligand>
        <name>ATP</name>
        <dbReference type="ChEBI" id="CHEBI:30616"/>
    </ligand>
</feature>
<dbReference type="AlphaFoldDB" id="A0A2Z6DZV6"/>
<comment type="miscellaneous">
    <text evidence="8">The reaction proceeds by a bi uni uni bi ping pong mechanism.</text>
</comment>
<feature type="binding site" evidence="8">
    <location>
        <position position="154"/>
    </location>
    <ligand>
        <name>(R)-pantoate</name>
        <dbReference type="ChEBI" id="CHEBI:15980"/>
    </ligand>
</feature>
<feature type="active site" description="Proton donor" evidence="8">
    <location>
        <position position="37"/>
    </location>
</feature>
<dbReference type="EC" id="6.3.2.1" evidence="8"/>
<feature type="binding site" evidence="8">
    <location>
        <position position="61"/>
    </location>
    <ligand>
        <name>beta-alanine</name>
        <dbReference type="ChEBI" id="CHEBI:57966"/>
    </ligand>
</feature>
<proteinExistence type="inferred from homology"/>
<dbReference type="CDD" id="cd00560">
    <property type="entry name" value="PanC"/>
    <property type="match status" value="1"/>
</dbReference>
<dbReference type="GO" id="GO:0004592">
    <property type="term" value="F:pantoate-beta-alanine ligase activity"/>
    <property type="evidence" value="ECO:0007669"/>
    <property type="project" value="UniProtKB-UniRule"/>
</dbReference>
<feature type="binding site" evidence="8">
    <location>
        <position position="177"/>
    </location>
    <ligand>
        <name>ATP</name>
        <dbReference type="ChEBI" id="CHEBI:30616"/>
    </ligand>
</feature>
<name>A0A2Z6DZV6_HYDTE</name>
<accession>A0A2Z6DZV6</accession>
<dbReference type="PANTHER" id="PTHR21299:SF1">
    <property type="entry name" value="PANTOATE--BETA-ALANINE LIGASE"/>
    <property type="match status" value="1"/>
</dbReference>
<evidence type="ECO:0000256" key="8">
    <source>
        <dbReference type="HAMAP-Rule" id="MF_00158"/>
    </source>
</evidence>
<dbReference type="NCBIfam" id="TIGR00125">
    <property type="entry name" value="cyt_tran_rel"/>
    <property type="match status" value="1"/>
</dbReference>
<dbReference type="Pfam" id="PF02569">
    <property type="entry name" value="Pantoate_ligase"/>
    <property type="match status" value="1"/>
</dbReference>
<evidence type="ECO:0000256" key="1">
    <source>
        <dbReference type="ARBA" id="ARBA00004990"/>
    </source>
</evidence>
<dbReference type="Proteomes" id="UP000262004">
    <property type="component" value="Chromosome"/>
</dbReference>
<reference evidence="9 10" key="1">
    <citation type="submission" date="2018-04" db="EMBL/GenBank/DDBJ databases">
        <title>Complete genome sequence of Hydrogenophilus thermoluteolus TH-1.</title>
        <authorList>
            <person name="Arai H."/>
        </authorList>
    </citation>
    <scope>NUCLEOTIDE SEQUENCE [LARGE SCALE GENOMIC DNA]</scope>
    <source>
        <strain evidence="9 10">TH-1</strain>
    </source>
</reference>
<dbReference type="HAMAP" id="MF_00158">
    <property type="entry name" value="PanC"/>
    <property type="match status" value="1"/>
</dbReference>
<dbReference type="UniPathway" id="UPA00028">
    <property type="reaction ID" value="UER00005"/>
</dbReference>
<dbReference type="GO" id="GO:0015940">
    <property type="term" value="P:pantothenate biosynthetic process"/>
    <property type="evidence" value="ECO:0007669"/>
    <property type="project" value="UniProtKB-UniRule"/>
</dbReference>
<keyword evidence="8" id="KW-0963">Cytoplasm</keyword>
<evidence type="ECO:0000256" key="5">
    <source>
        <dbReference type="ARBA" id="ARBA00022741"/>
    </source>
</evidence>
<keyword evidence="3 8" id="KW-0436">Ligase</keyword>
<evidence type="ECO:0000256" key="3">
    <source>
        <dbReference type="ARBA" id="ARBA00022598"/>
    </source>
</evidence>
<sequence length="285" mass="31614">MDRTLQTFTTIRAWREHRATLGEVAFVPTMGALHEGHLALARQALARTPNVVVSIFVNPLQFGQNEDYGRYPRMLERDAALLQSLGVPYLFAPDVAEMYPEPQQFFVEPPERYAAILEGAARPGHFRGVATVVMKLFAIIQPTIALFGKKDYQQLMILRRMVEQFALPITIEAGETVRADDGLALSSRNAYLSPAERQEAPRLFQVLKATADALRSGQGDYAALEQEAIATLARHGWQPDYVAIRRQHDLQPPCCTPPDLAAEPLVVLGAARLGTTRLIDNIEVG</sequence>
<comment type="pathway">
    <text evidence="1 8">Cofactor biosynthesis; (R)-pantothenate biosynthesis; (R)-pantothenate from (R)-pantoate and beta-alanine: step 1/1.</text>
</comment>
<dbReference type="OrthoDB" id="5290636at2"/>
<dbReference type="GO" id="GO:0005524">
    <property type="term" value="F:ATP binding"/>
    <property type="evidence" value="ECO:0007669"/>
    <property type="project" value="UniProtKB-KW"/>
</dbReference>
<evidence type="ECO:0000256" key="2">
    <source>
        <dbReference type="ARBA" id="ARBA00009256"/>
    </source>
</evidence>
<dbReference type="Gene3D" id="3.40.50.620">
    <property type="entry name" value="HUPs"/>
    <property type="match status" value="1"/>
</dbReference>
<evidence type="ECO:0000313" key="9">
    <source>
        <dbReference type="EMBL" id="BBD77878.1"/>
    </source>
</evidence>
<gene>
    <name evidence="8 9" type="primary">panC</name>
    <name evidence="9" type="ORF">HPTL_1618</name>
</gene>